<organism evidence="9 10">
    <name type="scientific">Ureaplasma ceti</name>
    <dbReference type="NCBI Taxonomy" id="3119530"/>
    <lineage>
        <taxon>Bacteria</taxon>
        <taxon>Bacillati</taxon>
        <taxon>Mycoplasmatota</taxon>
        <taxon>Mycoplasmoidales</taxon>
        <taxon>Mycoplasmoidaceae</taxon>
        <taxon>Ureaplasma</taxon>
    </lineage>
</organism>
<feature type="binding site" evidence="7">
    <location>
        <position position="153"/>
    </location>
    <ligand>
        <name>Zn(2+)</name>
        <dbReference type="ChEBI" id="CHEBI:29105"/>
        <label>1</label>
    </ligand>
</feature>
<reference evidence="9" key="1">
    <citation type="submission" date="2024-02" db="EMBL/GenBank/DDBJ databases">
        <title>Draft genome sequence of new strains in genus Ureaplasma.</title>
        <authorList>
            <person name="Nakajima Y."/>
            <person name="Segawa T."/>
        </authorList>
    </citation>
    <scope>NUCLEOTIDE SEQUENCE [LARGE SCALE GENOMIC DNA]</scope>
    <source>
        <strain evidence="9">OM1</strain>
    </source>
</reference>
<sequence length="309" mass="35057">MKSEKYNLLLGSHIGLSAPDYFLGSAKEAVSYGENAFMVYTGAPQNTIRKSTDSFKIPEAHAFLKEHNIDLKNVIVHAPYIINLCSEKPETRQLARDFLVKEIKRCEDLGIKYVVLHPGSRLKQTVETGLEQVIDGLNFVFNEHPTDIVICIETMAGKGSEVGRNLEELQAMIQGVTSKKNIGVCLDTCHANDGGYEMGDIDEYLEQFNQLIGLDYLKVVHLNDSKNPLNSHKDRHENIGYGTIGFEKLLKVVYHPLLNGIVKVLETPYVVIDEDKKKTVPPYKEEIAILRNKEWYDFKQELINKYKNN</sequence>
<dbReference type="PROSITE" id="PS00729">
    <property type="entry name" value="AP_NUCLEASE_F2_1"/>
    <property type="match status" value="1"/>
</dbReference>
<dbReference type="EMBL" id="BAABQM010000002">
    <property type="protein sequence ID" value="GAA5414634.1"/>
    <property type="molecule type" value="Genomic_DNA"/>
</dbReference>
<feature type="binding site" evidence="7">
    <location>
        <position position="190"/>
    </location>
    <ligand>
        <name>Zn(2+)</name>
        <dbReference type="ChEBI" id="CHEBI:29105"/>
        <label>3</label>
    </ligand>
</feature>
<dbReference type="InterPro" id="IPR001719">
    <property type="entry name" value="AP_endonuc_2"/>
</dbReference>
<feature type="binding site" evidence="7">
    <location>
        <position position="187"/>
    </location>
    <ligand>
        <name>Zn(2+)</name>
        <dbReference type="ChEBI" id="CHEBI:29105"/>
        <label>2</label>
    </ligand>
</feature>
<keyword evidence="7" id="KW-0540">Nuclease</keyword>
<evidence type="ECO:0000256" key="1">
    <source>
        <dbReference type="ARBA" id="ARBA00005340"/>
    </source>
</evidence>
<dbReference type="InterPro" id="IPR013022">
    <property type="entry name" value="Xyl_isomerase-like_TIM-brl"/>
</dbReference>
<comment type="caution">
    <text evidence="9">The sequence shown here is derived from an EMBL/GenBank/DDBJ whole genome shotgun (WGS) entry which is preliminary data.</text>
</comment>
<proteinExistence type="inferred from homology"/>
<dbReference type="PROSITE" id="PS00731">
    <property type="entry name" value="AP_NUCLEASE_F2_3"/>
    <property type="match status" value="1"/>
</dbReference>
<comment type="function">
    <text evidence="7">Endonuclease IV plays a role in DNA repair. It cleaves phosphodiester bonds at apurinic or apyrimidinic (AP) sites, generating a 3'-hydroxyl group and a 5'-terminal sugar phosphate.</text>
</comment>
<gene>
    <name evidence="7" type="primary">nfo</name>
    <name evidence="9" type="ORF">UREOM_3450</name>
</gene>
<keyword evidence="3 7" id="KW-0227">DNA damage</keyword>
<dbReference type="HAMAP" id="MF_00152">
    <property type="entry name" value="Nfo"/>
    <property type="match status" value="1"/>
</dbReference>
<keyword evidence="7" id="KW-0255">Endonuclease</keyword>
<dbReference type="Pfam" id="PF01261">
    <property type="entry name" value="AP_endonuc_2"/>
    <property type="match status" value="1"/>
</dbReference>
<evidence type="ECO:0000313" key="10">
    <source>
        <dbReference type="Proteomes" id="UP001449582"/>
    </source>
</evidence>
<dbReference type="NCBIfam" id="NF002196">
    <property type="entry name" value="PRK01060.1-1"/>
    <property type="match status" value="1"/>
</dbReference>
<dbReference type="PROSITE" id="PS51432">
    <property type="entry name" value="AP_NUCLEASE_F2_4"/>
    <property type="match status" value="1"/>
</dbReference>
<feature type="binding site" evidence="7">
    <location>
        <position position="236"/>
    </location>
    <ligand>
        <name>Zn(2+)</name>
        <dbReference type="ChEBI" id="CHEBI:29105"/>
        <label>3</label>
    </ligand>
</feature>
<dbReference type="RefSeq" id="WP_353289795.1">
    <property type="nucleotide sequence ID" value="NZ_BAABQM010000002.1"/>
</dbReference>
<dbReference type="PANTHER" id="PTHR21445:SF0">
    <property type="entry name" value="APURINIC-APYRIMIDINIC ENDONUCLEASE"/>
    <property type="match status" value="1"/>
</dbReference>
<comment type="similarity">
    <text evidence="1 7">Belongs to the AP endonuclease 2 family.</text>
</comment>
<dbReference type="CDD" id="cd00019">
    <property type="entry name" value="AP2Ec"/>
    <property type="match status" value="1"/>
</dbReference>
<feature type="binding site" evidence="7">
    <location>
        <position position="221"/>
    </location>
    <ligand>
        <name>Zn(2+)</name>
        <dbReference type="ChEBI" id="CHEBI:29105"/>
        <label>2</label>
    </ligand>
</feature>
<accession>A0ABP9U747</accession>
<feature type="domain" description="Xylose isomerase-like TIM barrel" evidence="8">
    <location>
        <begin position="27"/>
        <end position="292"/>
    </location>
</feature>
<dbReference type="PANTHER" id="PTHR21445">
    <property type="entry name" value="ENDONUCLEASE IV ENDODEOXYRIBONUCLEASE IV"/>
    <property type="match status" value="1"/>
</dbReference>
<protein>
    <recommendedName>
        <fullName evidence="7">Probable endonuclease 4</fullName>
        <ecNumber evidence="7">3.1.21.2</ecNumber>
    </recommendedName>
    <alternativeName>
        <fullName evidence="7">Endodeoxyribonuclease IV</fullName>
    </alternativeName>
    <alternativeName>
        <fullName evidence="7">Endonuclease IV</fullName>
    </alternativeName>
</protein>
<keyword evidence="2 7" id="KW-0479">Metal-binding</keyword>
<keyword evidence="10" id="KW-1185">Reference proteome</keyword>
<feature type="binding site" evidence="7">
    <location>
        <position position="117"/>
    </location>
    <ligand>
        <name>Zn(2+)</name>
        <dbReference type="ChEBI" id="CHEBI:29105"/>
        <label>1</label>
    </ligand>
</feature>
<feature type="binding site" evidence="7">
    <location>
        <position position="77"/>
    </location>
    <ligand>
        <name>Zn(2+)</name>
        <dbReference type="ChEBI" id="CHEBI:29105"/>
        <label>1</label>
    </ligand>
</feature>
<dbReference type="NCBIfam" id="TIGR00587">
    <property type="entry name" value="nfo"/>
    <property type="match status" value="1"/>
</dbReference>
<evidence type="ECO:0000256" key="5">
    <source>
        <dbReference type="ARBA" id="ARBA00022833"/>
    </source>
</evidence>
<comment type="catalytic activity">
    <reaction evidence="7">
        <text>Endonucleolytic cleavage to 5'-phosphooligonucleotide end-products.</text>
        <dbReference type="EC" id="3.1.21.2"/>
    </reaction>
</comment>
<dbReference type="EC" id="3.1.21.2" evidence="7"/>
<dbReference type="Proteomes" id="UP001449582">
    <property type="component" value="Unassembled WGS sequence"/>
</dbReference>
<evidence type="ECO:0000256" key="4">
    <source>
        <dbReference type="ARBA" id="ARBA00022801"/>
    </source>
</evidence>
<evidence type="ECO:0000313" key="9">
    <source>
        <dbReference type="EMBL" id="GAA5414634.1"/>
    </source>
</evidence>
<dbReference type="Gene3D" id="3.20.20.150">
    <property type="entry name" value="Divalent-metal-dependent TIM barrel enzymes"/>
    <property type="match status" value="1"/>
</dbReference>
<evidence type="ECO:0000256" key="2">
    <source>
        <dbReference type="ARBA" id="ARBA00022723"/>
    </source>
</evidence>
<evidence type="ECO:0000259" key="8">
    <source>
        <dbReference type="Pfam" id="PF01261"/>
    </source>
</evidence>
<keyword evidence="4 7" id="KW-0378">Hydrolase</keyword>
<name>A0ABP9U747_9BACT</name>
<evidence type="ECO:0000256" key="3">
    <source>
        <dbReference type="ARBA" id="ARBA00022763"/>
    </source>
</evidence>
<comment type="cofactor">
    <cofactor evidence="7">
        <name>Zn(2+)</name>
        <dbReference type="ChEBI" id="CHEBI:29105"/>
    </cofactor>
    <text evidence="7">Binds 3 Zn(2+) ions.</text>
</comment>
<keyword evidence="6 7" id="KW-0234">DNA repair</keyword>
<dbReference type="InterPro" id="IPR036237">
    <property type="entry name" value="Xyl_isomerase-like_sf"/>
</dbReference>
<dbReference type="PROSITE" id="PS00730">
    <property type="entry name" value="AP_NUCLEASE_F2_2"/>
    <property type="match status" value="1"/>
</dbReference>
<dbReference type="InterPro" id="IPR018246">
    <property type="entry name" value="AP_endonuc_F2_Zn_BS"/>
</dbReference>
<evidence type="ECO:0000256" key="6">
    <source>
        <dbReference type="ARBA" id="ARBA00023204"/>
    </source>
</evidence>
<feature type="binding site" evidence="7">
    <location>
        <position position="266"/>
    </location>
    <ligand>
        <name>Zn(2+)</name>
        <dbReference type="ChEBI" id="CHEBI:29105"/>
        <label>2</label>
    </ligand>
</feature>
<keyword evidence="5 7" id="KW-0862">Zinc</keyword>
<dbReference type="SMART" id="SM00518">
    <property type="entry name" value="AP2Ec"/>
    <property type="match status" value="1"/>
</dbReference>
<feature type="binding site" evidence="7">
    <location>
        <position position="153"/>
    </location>
    <ligand>
        <name>Zn(2+)</name>
        <dbReference type="ChEBI" id="CHEBI:29105"/>
        <label>2</label>
    </ligand>
</feature>
<evidence type="ECO:0000256" key="7">
    <source>
        <dbReference type="HAMAP-Rule" id="MF_00152"/>
    </source>
</evidence>
<dbReference type="SUPFAM" id="SSF51658">
    <property type="entry name" value="Xylose isomerase-like"/>
    <property type="match status" value="1"/>
</dbReference>
<feature type="binding site" evidence="7">
    <location>
        <position position="234"/>
    </location>
    <ligand>
        <name>Zn(2+)</name>
        <dbReference type="ChEBI" id="CHEBI:29105"/>
        <label>3</label>
    </ligand>
</feature>